<evidence type="ECO:0000313" key="3">
    <source>
        <dbReference type="Proteomes" id="UP000053240"/>
    </source>
</evidence>
<feature type="region of interest" description="Disordered" evidence="1">
    <location>
        <begin position="242"/>
        <end position="328"/>
    </location>
</feature>
<accession>A0A194RI70</accession>
<organism evidence="2 3">
    <name type="scientific">Papilio machaon</name>
    <name type="common">Old World swallowtail butterfly</name>
    <dbReference type="NCBI Taxonomy" id="76193"/>
    <lineage>
        <taxon>Eukaryota</taxon>
        <taxon>Metazoa</taxon>
        <taxon>Ecdysozoa</taxon>
        <taxon>Arthropoda</taxon>
        <taxon>Hexapoda</taxon>
        <taxon>Insecta</taxon>
        <taxon>Pterygota</taxon>
        <taxon>Neoptera</taxon>
        <taxon>Endopterygota</taxon>
        <taxon>Lepidoptera</taxon>
        <taxon>Glossata</taxon>
        <taxon>Ditrysia</taxon>
        <taxon>Papilionoidea</taxon>
        <taxon>Papilionidae</taxon>
        <taxon>Papilioninae</taxon>
        <taxon>Papilio</taxon>
    </lineage>
</organism>
<dbReference type="Pfam" id="PF15996">
    <property type="entry name" value="PNISR"/>
    <property type="match status" value="1"/>
</dbReference>
<protein>
    <submittedName>
        <fullName evidence="2">Arginine/serine-rich protein PNISR</fullName>
    </submittedName>
</protein>
<feature type="compositionally biased region" description="Basic and acidic residues" evidence="1">
    <location>
        <begin position="288"/>
        <end position="318"/>
    </location>
</feature>
<feature type="compositionally biased region" description="Basic and acidic residues" evidence="1">
    <location>
        <begin position="242"/>
        <end position="276"/>
    </location>
</feature>
<dbReference type="PANTHER" id="PTHR31518">
    <property type="entry name" value="ARGININE/SERINE-RICH PROTEIN PNISR"/>
    <property type="match status" value="1"/>
</dbReference>
<dbReference type="InParanoid" id="A0A194RI70"/>
<evidence type="ECO:0000313" key="2">
    <source>
        <dbReference type="EMBL" id="KPJ17134.1"/>
    </source>
</evidence>
<dbReference type="Proteomes" id="UP000053240">
    <property type="component" value="Unassembled WGS sequence"/>
</dbReference>
<evidence type="ECO:0000256" key="1">
    <source>
        <dbReference type="SAM" id="MobiDB-lite"/>
    </source>
</evidence>
<proteinExistence type="predicted"/>
<feature type="region of interest" description="Disordered" evidence="1">
    <location>
        <begin position="159"/>
        <end position="198"/>
    </location>
</feature>
<keyword evidence="3" id="KW-1185">Reference proteome</keyword>
<dbReference type="InterPro" id="IPR031937">
    <property type="entry name" value="PNISR"/>
</dbReference>
<feature type="compositionally biased region" description="Basic and acidic residues" evidence="1">
    <location>
        <begin position="170"/>
        <end position="184"/>
    </location>
</feature>
<reference evidence="2 3" key="1">
    <citation type="journal article" date="2015" name="Nat. Commun.">
        <title>Outbred genome sequencing and CRISPR/Cas9 gene editing in butterflies.</title>
        <authorList>
            <person name="Li X."/>
            <person name="Fan D."/>
            <person name="Zhang W."/>
            <person name="Liu G."/>
            <person name="Zhang L."/>
            <person name="Zhao L."/>
            <person name="Fang X."/>
            <person name="Chen L."/>
            <person name="Dong Y."/>
            <person name="Chen Y."/>
            <person name="Ding Y."/>
            <person name="Zhao R."/>
            <person name="Feng M."/>
            <person name="Zhu Y."/>
            <person name="Feng Y."/>
            <person name="Jiang X."/>
            <person name="Zhu D."/>
            <person name="Xiang H."/>
            <person name="Feng X."/>
            <person name="Li S."/>
            <person name="Wang J."/>
            <person name="Zhang G."/>
            <person name="Kronforst M.R."/>
            <person name="Wang W."/>
        </authorList>
    </citation>
    <scope>NUCLEOTIDE SEQUENCE [LARGE SCALE GENOMIC DNA]</scope>
    <source>
        <strain evidence="2">Ya'a_city_454_Pm</strain>
        <tissue evidence="2">Whole body</tissue>
    </source>
</reference>
<dbReference type="EMBL" id="KQ460205">
    <property type="protein sequence ID" value="KPJ17134.1"/>
    <property type="molecule type" value="Genomic_DNA"/>
</dbReference>
<name>A0A194RI70_PAPMA</name>
<dbReference type="STRING" id="76193.A0A194RI70"/>
<sequence>MFSGKDAVNPAYPTQWALNPTAYQNIDSSQVDWATLAQQWIAMKEAASIVSVPQPPAKPDLEGGEAPMEVENPDTNCESVPPAGAEWNASTNSWGNSWNQWGWGWDGNDPKIAADPSISMSPMLDGYNVPTENTAAISGYTTAAVATPTFQHGYWTAPQAEQANSSSNSRNRENRSKSKNREPTKPILPRNNRPLREKIPLIPTVVDPITMTMPGTTTTIDAAKRRQLPAWIREGLEKMEREKQRAIEREQEQKAREEAEREKKRLEEEELARMKAEASGQPMLPAKSKFDSDSETEELAKEDRQKKEVKPSLDRLEEVSEEKEDEGKPVLVNKSKEEIMQEVMFAVRRSLTEILLEVTDQEIHTVSQEELARYNAAQGISTHIGLYPTARRSLSRLCSIQRDITVH</sequence>
<dbReference type="AlphaFoldDB" id="A0A194RI70"/>
<gene>
    <name evidence="2" type="ORF">RR48_13990</name>
</gene>